<sequence length="365" mass="41239">MKKRVWGLIKKEFIHIFRDKRTLFMIFGIPLVEILLFGYVIRTDISNIQVGVVDRTHDQISQDICNKLEGSSYFDSVVKIDKIEDADRLFRQNKIQELIVFDLDLECSTVNREGGDIGIILDGSNPTVSQLILNYTSSVIGDYLGVENHSLIRPQYRMVYNEELKSTYMFVPGVMALVLLLISAMMTAITLTKEKENHSFEMLLISPIRPIEVIIGKVTPYLILSFINGLLILVLSKLLFGLPFLGSNVLLFGVILLYILLSLSIGIFISVVADTQIVAMLFSLVVLLMPTMLLSGFIFPVANMPMILQWISNLMPAKWFIICFKGVVIQGFGLEGILKPFLVLLGMTLFFMVLSVKKYNVHLDD</sequence>
<protein>
    <submittedName>
        <fullName evidence="1">ABC transporter permease</fullName>
    </submittedName>
</protein>
<organism evidence="1 2">
    <name type="scientific">Halosquirtibacter laminarini</name>
    <dbReference type="NCBI Taxonomy" id="3374600"/>
    <lineage>
        <taxon>Bacteria</taxon>
        <taxon>Pseudomonadati</taxon>
        <taxon>Bacteroidota</taxon>
        <taxon>Bacteroidia</taxon>
        <taxon>Marinilabiliales</taxon>
        <taxon>Prolixibacteraceae</taxon>
        <taxon>Halosquirtibacter</taxon>
    </lineage>
</organism>
<evidence type="ECO:0000313" key="2">
    <source>
        <dbReference type="Proteomes" id="UP000826212"/>
    </source>
</evidence>
<accession>A0AC61NIQ5</accession>
<dbReference type="EMBL" id="CP081303">
    <property type="protein sequence ID" value="QZE15610.1"/>
    <property type="molecule type" value="Genomic_DNA"/>
</dbReference>
<dbReference type="Proteomes" id="UP000826212">
    <property type="component" value="Chromosome"/>
</dbReference>
<gene>
    <name evidence="1" type="ORF">K4L44_07190</name>
</gene>
<proteinExistence type="predicted"/>
<keyword evidence="2" id="KW-1185">Reference proteome</keyword>
<evidence type="ECO:0000313" key="1">
    <source>
        <dbReference type="EMBL" id="QZE15610.1"/>
    </source>
</evidence>
<reference evidence="1" key="1">
    <citation type="submission" date="2021-08" db="EMBL/GenBank/DDBJ databases">
        <title>Novel anaerobic bacterium isolated from sea squirt in East Sea, Republic of Korea.</title>
        <authorList>
            <person name="Nguyen T.H."/>
            <person name="Li Z."/>
            <person name="Lee Y.-J."/>
            <person name="Ko J."/>
            <person name="Kim S.-G."/>
        </authorList>
    </citation>
    <scope>NUCLEOTIDE SEQUENCE</scope>
    <source>
        <strain evidence="1">KCTC 25031</strain>
    </source>
</reference>
<name>A0AC61NIQ5_9BACT</name>